<evidence type="ECO:0000256" key="1">
    <source>
        <dbReference type="SAM" id="Phobius"/>
    </source>
</evidence>
<sequence length="134" mass="15335">MNKYLQLILILFAVTGICFGIHYAVLSYNDQDHWWIGSGYSLSGMYIFGAVASLVMLIVYLGVDYSMPKQLGFAFLVGMTVKAAASYYYIHEGINLLENDFIELNFLVVFFVYLVYDAYVAYFLVNQEEPDKKI</sequence>
<dbReference type="AlphaFoldDB" id="A0A1H6C8W5"/>
<proteinExistence type="predicted"/>
<dbReference type="EMBL" id="FNUT01000014">
    <property type="protein sequence ID" value="SEG69401.1"/>
    <property type="molecule type" value="Genomic_DNA"/>
</dbReference>
<dbReference type="Proteomes" id="UP000236731">
    <property type="component" value="Unassembled WGS sequence"/>
</dbReference>
<keyword evidence="1" id="KW-1133">Transmembrane helix</keyword>
<keyword evidence="1" id="KW-0472">Membrane</keyword>
<reference evidence="3" key="1">
    <citation type="submission" date="2016-10" db="EMBL/GenBank/DDBJ databases">
        <authorList>
            <person name="Varghese N."/>
            <person name="Submissions S."/>
        </authorList>
    </citation>
    <scope>NUCLEOTIDE SEQUENCE [LARGE SCALE GENOMIC DNA]</scope>
    <source>
        <strain evidence="3">DSM 22361</strain>
    </source>
</reference>
<gene>
    <name evidence="2" type="ORF">SAMN05421877_11417</name>
</gene>
<keyword evidence="3" id="KW-1185">Reference proteome</keyword>
<feature type="transmembrane region" description="Helical" evidence="1">
    <location>
        <begin position="70"/>
        <end position="90"/>
    </location>
</feature>
<name>A0A1H6C8W5_9SPHI</name>
<dbReference type="RefSeq" id="WP_103907634.1">
    <property type="nucleotide sequence ID" value="NZ_CP049246.1"/>
</dbReference>
<feature type="transmembrane region" description="Helical" evidence="1">
    <location>
        <begin position="7"/>
        <end position="25"/>
    </location>
</feature>
<feature type="transmembrane region" description="Helical" evidence="1">
    <location>
        <begin position="45"/>
        <end position="63"/>
    </location>
</feature>
<evidence type="ECO:0000313" key="3">
    <source>
        <dbReference type="Proteomes" id="UP000236731"/>
    </source>
</evidence>
<accession>A0A1H6C8W5</accession>
<evidence type="ECO:0000313" key="2">
    <source>
        <dbReference type="EMBL" id="SEG69401.1"/>
    </source>
</evidence>
<protein>
    <submittedName>
        <fullName evidence="2">Uncharacterized protein</fullName>
    </submittedName>
</protein>
<organism evidence="2 3">
    <name type="scientific">Sphingobacterium lactis</name>
    <dbReference type="NCBI Taxonomy" id="797291"/>
    <lineage>
        <taxon>Bacteria</taxon>
        <taxon>Pseudomonadati</taxon>
        <taxon>Bacteroidota</taxon>
        <taxon>Sphingobacteriia</taxon>
        <taxon>Sphingobacteriales</taxon>
        <taxon>Sphingobacteriaceae</taxon>
        <taxon>Sphingobacterium</taxon>
    </lineage>
</organism>
<dbReference type="OrthoDB" id="1356182at2"/>
<keyword evidence="1" id="KW-0812">Transmembrane</keyword>
<feature type="transmembrane region" description="Helical" evidence="1">
    <location>
        <begin position="102"/>
        <end position="125"/>
    </location>
</feature>